<dbReference type="PANTHER" id="PTHR33055:SF16">
    <property type="entry name" value="TRANSPOSASE FOR INSERTION SEQUENCE ELEMENT IS1547"/>
    <property type="match status" value="1"/>
</dbReference>
<dbReference type="PANTHER" id="PTHR33055">
    <property type="entry name" value="TRANSPOSASE FOR INSERTION SEQUENCE ELEMENT IS1111A"/>
    <property type="match status" value="1"/>
</dbReference>
<organism evidence="3 4">
    <name type="scientific">Gordonia paraffinivorans</name>
    <dbReference type="NCBI Taxonomy" id="175628"/>
    <lineage>
        <taxon>Bacteria</taxon>
        <taxon>Bacillati</taxon>
        <taxon>Actinomycetota</taxon>
        <taxon>Actinomycetes</taxon>
        <taxon>Mycobacteriales</taxon>
        <taxon>Gordoniaceae</taxon>
        <taxon>Gordonia</taxon>
    </lineage>
</organism>
<dbReference type="InterPro" id="IPR047650">
    <property type="entry name" value="Transpos_IS110"/>
</dbReference>
<dbReference type="NCBIfam" id="NF033542">
    <property type="entry name" value="transpos_IS110"/>
    <property type="match status" value="1"/>
</dbReference>
<dbReference type="InterPro" id="IPR003346">
    <property type="entry name" value="Transposase_20"/>
</dbReference>
<dbReference type="Proteomes" id="UP000360750">
    <property type="component" value="Unassembled WGS sequence"/>
</dbReference>
<proteinExistence type="predicted"/>
<evidence type="ECO:0000259" key="2">
    <source>
        <dbReference type="Pfam" id="PF02371"/>
    </source>
</evidence>
<sequence>MARAISWATRRTGGDQSALWVIEGVASYGAGLAAACEQAGFEVVEAARMNTRANRGVGKSDPLDAHRIAAAVLALECDQLRRPRMADGVRAALRVLVTARDHMTSERTATINALIALLRIVDLGIDARRALTGTQLLAVSRWRARDEDLGEATARLEAIRLAKRVVELDEQLAANSSRMTELVKASQGTSLLDKIGIGPVTAAVCLTIWSHHGRVRSEAAFASLAGVNPIPASSGNTVRHRLNRGGDRRLNRALHMAVLTRMTHDPETREYVERRRLEGRTTKEIRRSLKRYLARQIYRTLSAAEPAPMPA</sequence>
<feature type="domain" description="Transposase IS110-like N-terminal" evidence="1">
    <location>
        <begin position="15"/>
        <end position="119"/>
    </location>
</feature>
<protein>
    <submittedName>
        <fullName evidence="3">Transposase IS116/IS110/IS902 family</fullName>
    </submittedName>
</protein>
<dbReference type="Pfam" id="PF01548">
    <property type="entry name" value="DEDD_Tnp_IS110"/>
    <property type="match status" value="1"/>
</dbReference>
<evidence type="ECO:0000259" key="1">
    <source>
        <dbReference type="Pfam" id="PF01548"/>
    </source>
</evidence>
<accession>A0ABD7UXV7</accession>
<dbReference type="InterPro" id="IPR002525">
    <property type="entry name" value="Transp_IS110-like_N"/>
</dbReference>
<dbReference type="Pfam" id="PF02371">
    <property type="entry name" value="Transposase_20"/>
    <property type="match status" value="1"/>
</dbReference>
<comment type="caution">
    <text evidence="3">The sequence shown here is derived from an EMBL/GenBank/DDBJ whole genome shotgun (WGS) entry which is preliminary data.</text>
</comment>
<dbReference type="EMBL" id="CAACYD010000003">
    <property type="protein sequence ID" value="VFA81374.1"/>
    <property type="molecule type" value="Genomic_DNA"/>
</dbReference>
<evidence type="ECO:0000313" key="3">
    <source>
        <dbReference type="EMBL" id="VFA81374.1"/>
    </source>
</evidence>
<evidence type="ECO:0000313" key="4">
    <source>
        <dbReference type="Proteomes" id="UP000360750"/>
    </source>
</evidence>
<gene>
    <name evidence="3" type="ORF">NCTC8139_00432</name>
</gene>
<feature type="domain" description="Transposase IS116/IS110/IS902 C-terminal" evidence="2">
    <location>
        <begin position="196"/>
        <end position="272"/>
    </location>
</feature>
<name>A0ABD7UXV7_9ACTN</name>
<dbReference type="AlphaFoldDB" id="A0ABD7UXV7"/>
<reference evidence="3 4" key="1">
    <citation type="submission" date="2019-02" db="EMBL/GenBank/DDBJ databases">
        <authorList>
            <consortium name="Pathogen Informatics"/>
        </authorList>
    </citation>
    <scope>NUCLEOTIDE SEQUENCE [LARGE SCALE GENOMIC DNA]</scope>
    <source>
        <strain evidence="3 4">3012STDY6756503</strain>
    </source>
</reference>